<proteinExistence type="predicted"/>
<protein>
    <recommendedName>
        <fullName evidence="3">DUF6533 domain-containing protein</fullName>
    </recommendedName>
</protein>
<dbReference type="InterPro" id="IPR046331">
    <property type="entry name" value="GPAM1-like"/>
</dbReference>
<dbReference type="PANTHER" id="PTHR46370:SF1">
    <property type="entry name" value="GPALPP MOTIFS-CONTAINING PROTEIN 1"/>
    <property type="match status" value="1"/>
</dbReference>
<comment type="caution">
    <text evidence="4">The sequence shown here is derived from an EMBL/GenBank/DDBJ whole genome shotgun (WGS) entry which is preliminary data.</text>
</comment>
<feature type="transmembrane region" description="Helical" evidence="2">
    <location>
        <begin position="161"/>
        <end position="182"/>
    </location>
</feature>
<dbReference type="InterPro" id="IPR045340">
    <property type="entry name" value="DUF6533"/>
</dbReference>
<feature type="domain" description="DUF6533" evidence="3">
    <location>
        <begin position="3"/>
        <end position="47"/>
    </location>
</feature>
<feature type="region of interest" description="Disordered" evidence="1">
    <location>
        <begin position="598"/>
        <end position="617"/>
    </location>
</feature>
<dbReference type="Pfam" id="PF20151">
    <property type="entry name" value="DUF6533"/>
    <property type="match status" value="1"/>
</dbReference>
<organism evidence="4 5">
    <name type="scientific">Rhodonia placenta</name>
    <dbReference type="NCBI Taxonomy" id="104341"/>
    <lineage>
        <taxon>Eukaryota</taxon>
        <taxon>Fungi</taxon>
        <taxon>Dikarya</taxon>
        <taxon>Basidiomycota</taxon>
        <taxon>Agaricomycotina</taxon>
        <taxon>Agaricomycetes</taxon>
        <taxon>Polyporales</taxon>
        <taxon>Adustoporiaceae</taxon>
        <taxon>Rhodonia</taxon>
    </lineage>
</organism>
<feature type="region of interest" description="Disordered" evidence="1">
    <location>
        <begin position="498"/>
        <end position="560"/>
    </location>
</feature>
<keyword evidence="2" id="KW-0472">Membrane</keyword>
<feature type="compositionally biased region" description="Basic and acidic residues" evidence="1">
    <location>
        <begin position="500"/>
        <end position="510"/>
    </location>
</feature>
<feature type="compositionally biased region" description="Basic and acidic residues" evidence="1">
    <location>
        <begin position="416"/>
        <end position="430"/>
    </location>
</feature>
<evidence type="ECO:0000259" key="3">
    <source>
        <dbReference type="Pfam" id="PF20151"/>
    </source>
</evidence>
<evidence type="ECO:0000313" key="4">
    <source>
        <dbReference type="EMBL" id="KAF9814813.1"/>
    </source>
</evidence>
<feature type="transmembrane region" description="Helical" evidence="2">
    <location>
        <begin position="118"/>
        <end position="140"/>
    </location>
</feature>
<evidence type="ECO:0000256" key="1">
    <source>
        <dbReference type="SAM" id="MobiDB-lite"/>
    </source>
</evidence>
<evidence type="ECO:0000313" key="5">
    <source>
        <dbReference type="Proteomes" id="UP000639403"/>
    </source>
</evidence>
<evidence type="ECO:0000256" key="2">
    <source>
        <dbReference type="SAM" id="Phobius"/>
    </source>
</evidence>
<gene>
    <name evidence="4" type="ORF">IEO21_04921</name>
</gene>
<sequence>MRIVFAALLYYDYTLTLSMEYEQFWKQQKRLSLVAVLIVLNRYVSLLGEIPVIIFIFGNLDGEAFAAITQALVAVHFTGSLAKMLPGCVFPMTKEQYGFACMYHAARLTNTDRTELSASPWCTMLLFDTTIFLLTLVRSIRVIRLLGGSGSMFQVMLRDGTIYFGALVVVNMANILTYLVSWEMDQVYEVTERRVSYRISSTLIARLMLNLRDPSLNTVLLNTDMHHDEPTEDFDNMESVRFRSANGALRVHNGKFIDCGVFDAHLRVRMEAQRATHLGDVQRDPEAGLFRLAEVLLECCHVACLPRALFVIQHTSTERGAHLGIATEIDADNPATGVLQRDRALHTLGRDGGIHAAIEAHDQGGLLCGEALDLREHRLEVVHAGHRRRRAGRGAQLEVGRLGVTMLGGDEEVLEDRAGGAREGRGRGGEGIDGGEEREEVVDLAERDAGLEAGDACADELTVGGGGGEGVGVTCEGLEGGEGDGAVEVRVQVRLGQGAQEHKLGRREDGQGGGCKASDGVGHGNNNRNMHSIGPQIPHPSPATASHNDDDDDDDYVPALPPDMLAARTAATPKPLPKKVIGPALPPSMAACAYQYVDDDDDDDDYGPAPPPSGTVVQEKDGVQEFLEKEEKRRKQIEASLIPHVYPSVLAECRIPVAGRRFLRSKVSWLALPLLPLLSLQRAVATGLTLPHTGSEQTKSSAARRVDAEAPLLVRPPRL</sequence>
<reference evidence="4" key="1">
    <citation type="submission" date="2020-11" db="EMBL/GenBank/DDBJ databases">
        <authorList>
            <person name="Koelle M."/>
            <person name="Horta M.A.C."/>
            <person name="Nowrousian M."/>
            <person name="Ohm R.A."/>
            <person name="Benz P."/>
            <person name="Pilgard A."/>
        </authorList>
    </citation>
    <scope>NUCLEOTIDE SEQUENCE</scope>
    <source>
        <strain evidence="4">FPRL280</strain>
    </source>
</reference>
<reference evidence="4" key="2">
    <citation type="journal article" name="Front. Microbiol.">
        <title>Degradative Capacity of Two Strains of Rhodonia placenta: From Phenotype to Genotype.</title>
        <authorList>
            <person name="Kolle M."/>
            <person name="Horta M.A.C."/>
            <person name="Nowrousian M."/>
            <person name="Ohm R.A."/>
            <person name="Benz J.P."/>
            <person name="Pilgard A."/>
        </authorList>
    </citation>
    <scope>NUCLEOTIDE SEQUENCE</scope>
    <source>
        <strain evidence="4">FPRL280</strain>
    </source>
</reference>
<name>A0A8H7P393_9APHY</name>
<dbReference type="Proteomes" id="UP000639403">
    <property type="component" value="Unassembled WGS sequence"/>
</dbReference>
<dbReference type="EMBL" id="JADOXO010000080">
    <property type="protein sequence ID" value="KAF9814813.1"/>
    <property type="molecule type" value="Genomic_DNA"/>
</dbReference>
<feature type="transmembrane region" description="Helical" evidence="2">
    <location>
        <begin position="33"/>
        <end position="57"/>
    </location>
</feature>
<keyword evidence="2" id="KW-0812">Transmembrane</keyword>
<accession>A0A8H7P393</accession>
<keyword evidence="2" id="KW-1133">Transmembrane helix</keyword>
<dbReference type="PANTHER" id="PTHR46370">
    <property type="entry name" value="GPALPP MOTIFS-CONTAINING PROTEIN 1"/>
    <property type="match status" value="1"/>
</dbReference>
<dbReference type="AlphaFoldDB" id="A0A8H7P393"/>
<feature type="region of interest" description="Disordered" evidence="1">
    <location>
        <begin position="416"/>
        <end position="438"/>
    </location>
</feature>